<organism evidence="1 2">
    <name type="scientific">Brassica napus</name>
    <name type="common">Rape</name>
    <dbReference type="NCBI Taxonomy" id="3708"/>
    <lineage>
        <taxon>Eukaryota</taxon>
        <taxon>Viridiplantae</taxon>
        <taxon>Streptophyta</taxon>
        <taxon>Embryophyta</taxon>
        <taxon>Tracheophyta</taxon>
        <taxon>Spermatophyta</taxon>
        <taxon>Magnoliopsida</taxon>
        <taxon>eudicotyledons</taxon>
        <taxon>Gunneridae</taxon>
        <taxon>Pentapetalae</taxon>
        <taxon>rosids</taxon>
        <taxon>malvids</taxon>
        <taxon>Brassicales</taxon>
        <taxon>Brassicaceae</taxon>
        <taxon>Brassiceae</taxon>
        <taxon>Brassica</taxon>
    </lineage>
</organism>
<protein>
    <submittedName>
        <fullName evidence="1">Uncharacterized protein</fullName>
    </submittedName>
</protein>
<accession>A0ABQ7ZYJ2</accession>
<feature type="non-terminal residue" evidence="1">
    <location>
        <position position="1"/>
    </location>
</feature>
<comment type="caution">
    <text evidence="1">The sequence shown here is derived from an EMBL/GenBank/DDBJ whole genome shotgun (WGS) entry which is preliminary data.</text>
</comment>
<evidence type="ECO:0000313" key="1">
    <source>
        <dbReference type="EMBL" id="KAH0885326.1"/>
    </source>
</evidence>
<dbReference type="Proteomes" id="UP000824890">
    <property type="component" value="Unassembled WGS sequence"/>
</dbReference>
<proteinExistence type="predicted"/>
<sequence length="123" mass="14267">SYCYGHEIQRKVSRLHREVTICEIFGTEATVNEIKATDVDVIPKIPHLLEAVSEREFTLTCLCRMKRSVETAKICDMLFTATSHRLADFIFSLGNYCLQLSDRERIYVKLKITSDLMFVNQMK</sequence>
<reference evidence="1 2" key="1">
    <citation type="submission" date="2021-05" db="EMBL/GenBank/DDBJ databases">
        <title>Genome Assembly of Synthetic Allotetraploid Brassica napus Reveals Homoeologous Exchanges between Subgenomes.</title>
        <authorList>
            <person name="Davis J.T."/>
        </authorList>
    </citation>
    <scope>NUCLEOTIDE SEQUENCE [LARGE SCALE GENOMIC DNA]</scope>
    <source>
        <strain evidence="2">cv. Da-Ae</strain>
        <tissue evidence="1">Seedling</tissue>
    </source>
</reference>
<keyword evidence="2" id="KW-1185">Reference proteome</keyword>
<gene>
    <name evidence="1" type="ORF">HID58_061422</name>
</gene>
<name>A0ABQ7ZYJ2_BRANA</name>
<dbReference type="EMBL" id="JAGKQM010000014">
    <property type="protein sequence ID" value="KAH0885326.1"/>
    <property type="molecule type" value="Genomic_DNA"/>
</dbReference>
<evidence type="ECO:0000313" key="2">
    <source>
        <dbReference type="Proteomes" id="UP000824890"/>
    </source>
</evidence>